<dbReference type="OrthoDB" id="5401560at2759"/>
<gene>
    <name evidence="2" type="ORF">P167DRAFT_574441</name>
</gene>
<accession>A0A3N4KPL1</accession>
<reference evidence="2 3" key="1">
    <citation type="journal article" date="2018" name="Nat. Ecol. Evol.">
        <title>Pezizomycetes genomes reveal the molecular basis of ectomycorrhizal truffle lifestyle.</title>
        <authorList>
            <person name="Murat C."/>
            <person name="Payen T."/>
            <person name="Noel B."/>
            <person name="Kuo A."/>
            <person name="Morin E."/>
            <person name="Chen J."/>
            <person name="Kohler A."/>
            <person name="Krizsan K."/>
            <person name="Balestrini R."/>
            <person name="Da Silva C."/>
            <person name="Montanini B."/>
            <person name="Hainaut M."/>
            <person name="Levati E."/>
            <person name="Barry K.W."/>
            <person name="Belfiori B."/>
            <person name="Cichocki N."/>
            <person name="Clum A."/>
            <person name="Dockter R.B."/>
            <person name="Fauchery L."/>
            <person name="Guy J."/>
            <person name="Iotti M."/>
            <person name="Le Tacon F."/>
            <person name="Lindquist E.A."/>
            <person name="Lipzen A."/>
            <person name="Malagnac F."/>
            <person name="Mello A."/>
            <person name="Molinier V."/>
            <person name="Miyauchi S."/>
            <person name="Poulain J."/>
            <person name="Riccioni C."/>
            <person name="Rubini A."/>
            <person name="Sitrit Y."/>
            <person name="Splivallo R."/>
            <person name="Traeger S."/>
            <person name="Wang M."/>
            <person name="Zifcakova L."/>
            <person name="Wipf D."/>
            <person name="Zambonelli A."/>
            <person name="Paolocci F."/>
            <person name="Nowrousian M."/>
            <person name="Ottonello S."/>
            <person name="Baldrian P."/>
            <person name="Spatafora J.W."/>
            <person name="Henrissat B."/>
            <person name="Nagy L.G."/>
            <person name="Aury J.M."/>
            <person name="Wincker P."/>
            <person name="Grigoriev I.V."/>
            <person name="Bonfante P."/>
            <person name="Martin F.M."/>
        </authorList>
    </citation>
    <scope>NUCLEOTIDE SEQUENCE [LARGE SCALE GENOMIC DNA]</scope>
    <source>
        <strain evidence="2 3">CCBAS932</strain>
    </source>
</reference>
<proteinExistence type="predicted"/>
<keyword evidence="3" id="KW-1185">Reference proteome</keyword>
<organism evidence="2 3">
    <name type="scientific">Morchella conica CCBAS932</name>
    <dbReference type="NCBI Taxonomy" id="1392247"/>
    <lineage>
        <taxon>Eukaryota</taxon>
        <taxon>Fungi</taxon>
        <taxon>Dikarya</taxon>
        <taxon>Ascomycota</taxon>
        <taxon>Pezizomycotina</taxon>
        <taxon>Pezizomycetes</taxon>
        <taxon>Pezizales</taxon>
        <taxon>Morchellaceae</taxon>
        <taxon>Morchella</taxon>
    </lineage>
</organism>
<evidence type="ECO:0000256" key="1">
    <source>
        <dbReference type="SAM" id="MobiDB-lite"/>
    </source>
</evidence>
<sequence length="540" mass="61031">MPCSSICTSESSCSTCSTCSSSIRTIPSNFNDTRTLPEIEACILFRARRLMYEYNVMRKRELENGNESTASLVEVDEEQAKNDELESVQGRLEDALNVVTATERMLRELKWWDEKADGDVAWEKGETKEAKEKKEAEKKIKKKILVKGQKGKGKEVDRKVVKKAKEKMEEKKVEKKPVLINDRKGKGKQREEQPQDELKKKVPKKKENKGKGKSVEETGATTKTKIYPEKPKAETSMQGAQREWGRVVSHHFPTLPSLQLIKVISIPSNSILKTLVIIKMPNTKPRRQRSAFERELNSEIRALRKVHNGNNNRLRHLYNYIHGPRASTGISLASFLMARAHLPTSEYPDEATMAKNAIAEILEIQSKIPALQKDYDRLLSHRSALRAQLEDENRDRGLEGQMVDNSNCGYEEHHHLLNPTLAEEATLHEAFIAGDYSVSSDFAAMPGPFEDPFPASNEQYQEPPAVLTAEEWHMAMMLQTELGIEWTPNGAQSESAGEQAFANDEPTHENGGDTTDLDTMRQLLEAFPDQEVGMMELLNA</sequence>
<evidence type="ECO:0000313" key="3">
    <source>
        <dbReference type="Proteomes" id="UP000277580"/>
    </source>
</evidence>
<evidence type="ECO:0000313" key="2">
    <source>
        <dbReference type="EMBL" id="RPB12386.1"/>
    </source>
</evidence>
<dbReference type="AlphaFoldDB" id="A0A3N4KPL1"/>
<feature type="region of interest" description="Disordered" evidence="1">
    <location>
        <begin position="166"/>
        <end position="235"/>
    </location>
</feature>
<dbReference type="Proteomes" id="UP000277580">
    <property type="component" value="Unassembled WGS sequence"/>
</dbReference>
<feature type="region of interest" description="Disordered" evidence="1">
    <location>
        <begin position="488"/>
        <end position="516"/>
    </location>
</feature>
<dbReference type="EMBL" id="ML119129">
    <property type="protein sequence ID" value="RPB12386.1"/>
    <property type="molecule type" value="Genomic_DNA"/>
</dbReference>
<dbReference type="InParanoid" id="A0A3N4KPL1"/>
<protein>
    <submittedName>
        <fullName evidence="2">Uncharacterized protein</fullName>
    </submittedName>
</protein>
<feature type="compositionally biased region" description="Basic and acidic residues" evidence="1">
    <location>
        <begin position="166"/>
        <end position="200"/>
    </location>
</feature>
<name>A0A3N4KPL1_9PEZI</name>